<dbReference type="EMBL" id="LT934425">
    <property type="protein sequence ID" value="SOH04839.1"/>
    <property type="molecule type" value="Genomic_DNA"/>
</dbReference>
<sequence>MNLVIRLKEGSVVVVEETRHRIRKLPIKTEEDWR</sequence>
<organism evidence="1 2">
    <name type="scientific">Kuenenia stuttgartiensis</name>
    <dbReference type="NCBI Taxonomy" id="174633"/>
    <lineage>
        <taxon>Bacteria</taxon>
        <taxon>Pseudomonadati</taxon>
        <taxon>Planctomycetota</taxon>
        <taxon>Candidatus Brocadiia</taxon>
        <taxon>Candidatus Brocadiales</taxon>
        <taxon>Candidatus Brocadiaceae</taxon>
        <taxon>Candidatus Kuenenia</taxon>
    </lineage>
</organism>
<name>A0A2C9CG12_KUEST</name>
<reference evidence="2" key="1">
    <citation type="submission" date="2017-10" db="EMBL/GenBank/DDBJ databases">
        <authorList>
            <person name="Frank J."/>
        </authorList>
    </citation>
    <scope>NUCLEOTIDE SEQUENCE [LARGE SCALE GENOMIC DNA]</scope>
</reference>
<dbReference type="AlphaFoldDB" id="A0A2C9CG12"/>
<dbReference type="KEGG" id="kst:KSMBR1_2344"/>
<evidence type="ECO:0000313" key="1">
    <source>
        <dbReference type="EMBL" id="SOH04839.1"/>
    </source>
</evidence>
<protein>
    <submittedName>
        <fullName evidence="1">Uncharacterized protein</fullName>
    </submittedName>
</protein>
<dbReference type="Proteomes" id="UP000221734">
    <property type="component" value="Chromosome Kuenenia_stuttgartiensis_MBR1"/>
</dbReference>
<keyword evidence="2" id="KW-1185">Reference proteome</keyword>
<proteinExistence type="predicted"/>
<accession>A0A2C9CG12</accession>
<evidence type="ECO:0000313" key="2">
    <source>
        <dbReference type="Proteomes" id="UP000221734"/>
    </source>
</evidence>
<gene>
    <name evidence="1" type="ORF">KSMBR1_2344</name>
</gene>